<accession>A0A7C6A8K0</accession>
<evidence type="ECO:0008006" key="2">
    <source>
        <dbReference type="Google" id="ProtNLM"/>
    </source>
</evidence>
<sequence>MTFEQLAVTVAENLQKSKIPYMITGALAVNYHGNPRMTHDIDLVAQITNLDIPKIKELFNNEFFVSEESINAALREFSMFNIIHKDTGLKIDFWILKGDEYSQEAFARRKLYPYQEIKISLATPEDMIISKLEWFKLSDIDKHYFDALGIYRIQKGNLDLDYINKWCKEKSVLKIWEKIRKEERG</sequence>
<dbReference type="SUPFAM" id="SSF81301">
    <property type="entry name" value="Nucleotidyltransferase"/>
    <property type="match status" value="1"/>
</dbReference>
<dbReference type="EMBL" id="DTLI01000022">
    <property type="protein sequence ID" value="HHS51406.1"/>
    <property type="molecule type" value="Genomic_DNA"/>
</dbReference>
<name>A0A7C6A8K0_UNCW3</name>
<comment type="caution">
    <text evidence="1">The sequence shown here is derived from an EMBL/GenBank/DDBJ whole genome shotgun (WGS) entry which is preliminary data.</text>
</comment>
<protein>
    <recommendedName>
        <fullName evidence="2">Nucleotidyltransferase family protein</fullName>
    </recommendedName>
</protein>
<proteinExistence type="predicted"/>
<dbReference type="AlphaFoldDB" id="A0A7C6A8K0"/>
<dbReference type="Gene3D" id="3.30.460.40">
    <property type="match status" value="1"/>
</dbReference>
<organism evidence="1">
    <name type="scientific">candidate division WOR-3 bacterium</name>
    <dbReference type="NCBI Taxonomy" id="2052148"/>
    <lineage>
        <taxon>Bacteria</taxon>
        <taxon>Bacteria division WOR-3</taxon>
    </lineage>
</organism>
<dbReference type="InterPro" id="IPR043519">
    <property type="entry name" value="NT_sf"/>
</dbReference>
<gene>
    <name evidence="1" type="ORF">ENW73_00865</name>
</gene>
<reference evidence="1" key="1">
    <citation type="journal article" date="2020" name="mSystems">
        <title>Genome- and Community-Level Interaction Insights into Carbon Utilization and Element Cycling Functions of Hydrothermarchaeota in Hydrothermal Sediment.</title>
        <authorList>
            <person name="Zhou Z."/>
            <person name="Liu Y."/>
            <person name="Xu W."/>
            <person name="Pan J."/>
            <person name="Luo Z.H."/>
            <person name="Li M."/>
        </authorList>
    </citation>
    <scope>NUCLEOTIDE SEQUENCE [LARGE SCALE GENOMIC DNA]</scope>
    <source>
        <strain evidence="1">SpSt-876</strain>
    </source>
</reference>
<evidence type="ECO:0000313" key="1">
    <source>
        <dbReference type="EMBL" id="HHS51406.1"/>
    </source>
</evidence>